<evidence type="ECO:0000259" key="13">
    <source>
        <dbReference type="PROSITE" id="PS50929"/>
    </source>
</evidence>
<dbReference type="GO" id="GO:0016887">
    <property type="term" value="F:ATP hydrolysis activity"/>
    <property type="evidence" value="ECO:0007669"/>
    <property type="project" value="InterPro"/>
</dbReference>
<keyword evidence="6" id="KW-0067">ATP-binding</keyword>
<feature type="region of interest" description="Disordered" evidence="10">
    <location>
        <begin position="736"/>
        <end position="767"/>
    </location>
</feature>
<dbReference type="InterPro" id="IPR003439">
    <property type="entry name" value="ABC_transporter-like_ATP-bd"/>
</dbReference>
<dbReference type="Pfam" id="PF00664">
    <property type="entry name" value="ABC_membrane"/>
    <property type="match status" value="2"/>
</dbReference>
<dbReference type="FunFam" id="3.40.50.300:FF:000205">
    <property type="entry name" value="ABC transporter B family member 4"/>
    <property type="match status" value="1"/>
</dbReference>
<dbReference type="Gene3D" id="1.20.1560.10">
    <property type="entry name" value="ABC transporter type 1, transmembrane domain"/>
    <property type="match status" value="1"/>
</dbReference>
<gene>
    <name evidence="14" type="primary">MDR1_1</name>
    <name evidence="14" type="ORF">LTR05_000015</name>
</gene>
<accession>A0AAN7T3T9</accession>
<comment type="similarity">
    <text evidence="2">Belongs to the ABC transporter superfamily. ABCB family. Multidrug resistance exporter (TC 3.A.1.201) subfamily.</text>
</comment>
<dbReference type="SUPFAM" id="SSF90123">
    <property type="entry name" value="ABC transporter transmembrane region"/>
    <property type="match status" value="2"/>
</dbReference>
<dbReference type="InterPro" id="IPR003593">
    <property type="entry name" value="AAA+_ATPase"/>
</dbReference>
<keyword evidence="7 11" id="KW-1133">Transmembrane helix</keyword>
<dbReference type="FunFam" id="1.20.1560.10:FF:000009">
    <property type="entry name" value="ABC transporter B family member 1"/>
    <property type="match status" value="1"/>
</dbReference>
<dbReference type="InterPro" id="IPR036640">
    <property type="entry name" value="ABC1_TM_sf"/>
</dbReference>
<dbReference type="InterPro" id="IPR027417">
    <property type="entry name" value="P-loop_NTPase"/>
</dbReference>
<dbReference type="SUPFAM" id="SSF52540">
    <property type="entry name" value="P-loop containing nucleoside triphosphate hydrolases"/>
    <property type="match status" value="2"/>
</dbReference>
<dbReference type="GO" id="GO:0015421">
    <property type="term" value="F:ABC-type oligopeptide transporter activity"/>
    <property type="evidence" value="ECO:0007669"/>
    <property type="project" value="TreeGrafter"/>
</dbReference>
<evidence type="ECO:0000313" key="14">
    <source>
        <dbReference type="EMBL" id="KAK5089848.1"/>
    </source>
</evidence>
<feature type="domain" description="ABC transmembrane type-1" evidence="13">
    <location>
        <begin position="809"/>
        <end position="1098"/>
    </location>
</feature>
<evidence type="ECO:0000256" key="1">
    <source>
        <dbReference type="ARBA" id="ARBA00004651"/>
    </source>
</evidence>
<evidence type="ECO:0000256" key="11">
    <source>
        <dbReference type="SAM" id="Phobius"/>
    </source>
</evidence>
<keyword evidence="4 11" id="KW-0812">Transmembrane</keyword>
<dbReference type="GO" id="GO:0005743">
    <property type="term" value="C:mitochondrial inner membrane"/>
    <property type="evidence" value="ECO:0007669"/>
    <property type="project" value="TreeGrafter"/>
</dbReference>
<evidence type="ECO:0000256" key="6">
    <source>
        <dbReference type="ARBA" id="ARBA00022840"/>
    </source>
</evidence>
<dbReference type="PROSITE" id="PS00211">
    <property type="entry name" value="ABC_TRANSPORTER_1"/>
    <property type="match status" value="2"/>
</dbReference>
<feature type="region of interest" description="Disordered" evidence="10">
    <location>
        <begin position="1"/>
        <end position="80"/>
    </location>
</feature>
<feature type="transmembrane region" description="Helical" evidence="11">
    <location>
        <begin position="263"/>
        <end position="281"/>
    </location>
</feature>
<feature type="domain" description="ABC transporter" evidence="12">
    <location>
        <begin position="1133"/>
        <end position="1374"/>
    </location>
</feature>
<feature type="compositionally biased region" description="Basic and acidic residues" evidence="10">
    <location>
        <begin position="12"/>
        <end position="28"/>
    </location>
</feature>
<dbReference type="SMART" id="SM00382">
    <property type="entry name" value="AAA"/>
    <property type="match status" value="2"/>
</dbReference>
<dbReference type="InterPro" id="IPR017871">
    <property type="entry name" value="ABC_transporter-like_CS"/>
</dbReference>
<feature type="domain" description="ABC transmembrane type-1" evidence="13">
    <location>
        <begin position="141"/>
        <end position="430"/>
    </location>
</feature>
<keyword evidence="8 11" id="KW-0472">Membrane</keyword>
<evidence type="ECO:0000256" key="2">
    <source>
        <dbReference type="ARBA" id="ARBA00007577"/>
    </source>
</evidence>
<dbReference type="Pfam" id="PF00005">
    <property type="entry name" value="ABC_tran"/>
    <property type="match status" value="2"/>
</dbReference>
<dbReference type="InterPro" id="IPR039421">
    <property type="entry name" value="Type_1_exporter"/>
</dbReference>
<dbReference type="PROSITE" id="PS50929">
    <property type="entry name" value="ABC_TM1F"/>
    <property type="match status" value="2"/>
</dbReference>
<evidence type="ECO:0000313" key="15">
    <source>
        <dbReference type="Proteomes" id="UP001309876"/>
    </source>
</evidence>
<sequence>MDPNGPGFVAADIRETEKQNEDLQRRELGITTESQVHTGEIENEKLNATHSTPVPRSPTSPVSPKSLEYNSEKSTGSSEDFRKIDSKIHVREDAPEGDAVFAHLPKEEQDILKQQVDTLPVPVKYFTLYRYATKWDKIFLVIATLCAIGGGAALPLMTVVFGNLSGSFSGYFLGTLSESFSTILNRYVLYFVYLAIGEFVLVYVSTVLFIYVGEHITSKVRDRYLKAILRQNIGFFDKLGAGEVTTRITADTNLIQEAISEKVALTLNGVASFFAAFVIGFIRFWKLTLICMSTVFAIVLVMGTGGRFMSMWNKKSLAAYATGGSVAEEVFSSIRNAVAFGTQDKLAKSYDKHLIEAMRWGVRSKSMMAVMIGSLLCLIFLNYGLAFWMGGRFLTSGETDLAHILTIIMAVMIGAFSFGNIGPNVQHFVAGIAAGNKIFATIDRKSPLDPESDEGVRLDHVQGNLELRNIKHIYPSRPEVTVMEDVNLYVPAGKTTALVGASGSGKSTIVGLVERFYDPVGGQVFLDGHDVSTLNLRWLRQQVALVQQEPVLFSKSIRENIRNGLIGSKFEHESEEEQTKRIEEAARKANAHDFIMALPHGYETQVGERGFLISGGQKQRVAIARAIVSDPKILLLDEATSALDTKSEGVVQKALDVAAIGRTTIVIAHRLSTIRDADNIVVMKDGRIVEQGTHSDLLESNGAYAALVSAQRIQKDQDQQDVPALDEKAALATESELDKAVSRKSSSAGSASADPADKRPGLSRNESTKGSISAKVLAGKSNDDDVKYSLWTLIKFIGSFNKKEWHFMLLGLFFNIIAGSTQPVQGIFFAKAIVALSQPLSQAAQIRRDVDFWALMYLMIAFVQLCAMWTQGISLAICSERLVHRARDMAFRHFLRQDIAFFDKEENSTGALTSFLSTEATHLSALSGATLGVLLSCTSTLVVAICVSLAIGWKLALVCMCALPVILGTGYLRFKILAKFTATAQRAYKKSAGYACEHTNAIRTVASLTIEDEIYQDYRSQLDAQIKESLKSNLKNSVWYAASQSFMFLAIALGFWYGGTLISNGEYTLFQFFLVYSEIIFGTQSAGTVFSFAGDMSKARNAANELRKLWDRQPTIDPWSTDGEKVADIEGHVEFRDVHFRYPTRPDVPVLRGLNITIKPGQYVALVGASGCGKSTTIALMERFYDPLAGGVFVDGNEVSRLELNEYRHHIALVSQEPTLYQGSIKENILLGLGGMSDDKVSDERIIKACKDANIYDFIISLPDGFATHVGQKATLLSGGQKQRIAIARALLRNPKVLLLDEATSALDSESEKVVQAALDKAAKGRTTIAVAHRLSTIQGADCIFVIDRGVVIESGTHQELMKIKGGRYGELVSLQSLERR</sequence>
<feature type="transmembrane region" description="Helical" evidence="11">
    <location>
        <begin position="138"/>
        <end position="161"/>
    </location>
</feature>
<feature type="transmembrane region" description="Helical" evidence="11">
    <location>
        <begin position="807"/>
        <end position="834"/>
    </location>
</feature>
<feature type="compositionally biased region" description="Polar residues" evidence="10">
    <location>
        <begin position="68"/>
        <end position="78"/>
    </location>
</feature>
<evidence type="ECO:0000259" key="12">
    <source>
        <dbReference type="PROSITE" id="PS50893"/>
    </source>
</evidence>
<feature type="transmembrane region" description="Helical" evidence="11">
    <location>
        <begin position="951"/>
        <end position="972"/>
    </location>
</feature>
<feature type="transmembrane region" description="Helical" evidence="11">
    <location>
        <begin position="1069"/>
        <end position="1093"/>
    </location>
</feature>
<dbReference type="PROSITE" id="PS50893">
    <property type="entry name" value="ABC_TRANSPORTER_2"/>
    <property type="match status" value="2"/>
</dbReference>
<dbReference type="FunFam" id="1.20.1560.10:FF:000102">
    <property type="entry name" value="ABC multidrug transporter Mdr1"/>
    <property type="match status" value="1"/>
</dbReference>
<feature type="transmembrane region" description="Helical" evidence="11">
    <location>
        <begin position="923"/>
        <end position="945"/>
    </location>
</feature>
<evidence type="ECO:0000256" key="7">
    <source>
        <dbReference type="ARBA" id="ARBA00022989"/>
    </source>
</evidence>
<evidence type="ECO:0000256" key="4">
    <source>
        <dbReference type="ARBA" id="ARBA00022692"/>
    </source>
</evidence>
<name>A0AAN7T3T9_9EURO</name>
<keyword evidence="5" id="KW-0547">Nucleotide-binding</keyword>
<feature type="compositionally biased region" description="Low complexity" evidence="10">
    <location>
        <begin position="743"/>
        <end position="754"/>
    </location>
</feature>
<reference evidence="14 15" key="1">
    <citation type="submission" date="2023-08" db="EMBL/GenBank/DDBJ databases">
        <title>Black Yeasts Isolated from many extreme environments.</title>
        <authorList>
            <person name="Coleine C."/>
            <person name="Stajich J.E."/>
            <person name="Selbmann L."/>
        </authorList>
    </citation>
    <scope>NUCLEOTIDE SEQUENCE [LARGE SCALE GENOMIC DNA]</scope>
    <source>
        <strain evidence="14 15">CCFEE 5910</strain>
    </source>
</reference>
<evidence type="ECO:0000256" key="10">
    <source>
        <dbReference type="SAM" id="MobiDB-lite"/>
    </source>
</evidence>
<feature type="transmembrane region" description="Helical" evidence="11">
    <location>
        <begin position="187"/>
        <end position="213"/>
    </location>
</feature>
<dbReference type="CDD" id="cd18578">
    <property type="entry name" value="ABC_6TM_Pgp_ABCB1_D2_like"/>
    <property type="match status" value="1"/>
</dbReference>
<feature type="transmembrane region" description="Helical" evidence="11">
    <location>
        <begin position="287"/>
        <end position="306"/>
    </location>
</feature>
<feature type="domain" description="ABC transporter" evidence="12">
    <location>
        <begin position="465"/>
        <end position="710"/>
    </location>
</feature>
<keyword evidence="3" id="KW-0813">Transport</keyword>
<evidence type="ECO:0000256" key="3">
    <source>
        <dbReference type="ARBA" id="ARBA00022448"/>
    </source>
</evidence>
<dbReference type="GO" id="GO:0005524">
    <property type="term" value="F:ATP binding"/>
    <property type="evidence" value="ECO:0007669"/>
    <property type="project" value="UniProtKB-KW"/>
</dbReference>
<organism evidence="14 15">
    <name type="scientific">Lithohypha guttulata</name>
    <dbReference type="NCBI Taxonomy" id="1690604"/>
    <lineage>
        <taxon>Eukaryota</taxon>
        <taxon>Fungi</taxon>
        <taxon>Dikarya</taxon>
        <taxon>Ascomycota</taxon>
        <taxon>Pezizomycotina</taxon>
        <taxon>Eurotiomycetes</taxon>
        <taxon>Chaetothyriomycetidae</taxon>
        <taxon>Chaetothyriales</taxon>
        <taxon>Trichomeriaceae</taxon>
        <taxon>Lithohypha</taxon>
    </lineage>
</organism>
<evidence type="ECO:0000256" key="8">
    <source>
        <dbReference type="ARBA" id="ARBA00023136"/>
    </source>
</evidence>
<comment type="caution">
    <text evidence="14">The sequence shown here is derived from an EMBL/GenBank/DDBJ whole genome shotgun (WGS) entry which is preliminary data.</text>
</comment>
<dbReference type="FunFam" id="3.40.50.300:FF:000251">
    <property type="entry name" value="ABC transporter B family member 19"/>
    <property type="match status" value="1"/>
</dbReference>
<dbReference type="Gene3D" id="3.40.50.300">
    <property type="entry name" value="P-loop containing nucleotide triphosphate hydrolases"/>
    <property type="match status" value="2"/>
</dbReference>
<dbReference type="GO" id="GO:0090374">
    <property type="term" value="P:oligopeptide export from mitochondrion"/>
    <property type="evidence" value="ECO:0007669"/>
    <property type="project" value="TreeGrafter"/>
</dbReference>
<evidence type="ECO:0000256" key="5">
    <source>
        <dbReference type="ARBA" id="ARBA00022741"/>
    </source>
</evidence>
<proteinExistence type="inferred from homology"/>
<dbReference type="Proteomes" id="UP001309876">
    <property type="component" value="Unassembled WGS sequence"/>
</dbReference>
<feature type="transmembrane region" description="Helical" evidence="11">
    <location>
        <begin position="401"/>
        <end position="419"/>
    </location>
</feature>
<protein>
    <submittedName>
        <fullName evidence="14">GTPase-activating protein</fullName>
    </submittedName>
</protein>
<keyword evidence="9" id="KW-0325">Glycoprotein</keyword>
<evidence type="ECO:0000256" key="9">
    <source>
        <dbReference type="ARBA" id="ARBA00023180"/>
    </source>
</evidence>
<dbReference type="GO" id="GO:0005886">
    <property type="term" value="C:plasma membrane"/>
    <property type="evidence" value="ECO:0007669"/>
    <property type="project" value="UniProtKB-SubCell"/>
</dbReference>
<feature type="compositionally biased region" description="Low complexity" evidence="10">
    <location>
        <begin position="51"/>
        <end position="66"/>
    </location>
</feature>
<dbReference type="PANTHER" id="PTHR43394">
    <property type="entry name" value="ATP-DEPENDENT PERMEASE MDL1, MITOCHONDRIAL"/>
    <property type="match status" value="1"/>
</dbReference>
<dbReference type="InterPro" id="IPR011527">
    <property type="entry name" value="ABC1_TM_dom"/>
</dbReference>
<keyword evidence="15" id="KW-1185">Reference proteome</keyword>
<feature type="transmembrane region" description="Helical" evidence="11">
    <location>
        <begin position="368"/>
        <end position="389"/>
    </location>
</feature>
<dbReference type="CDD" id="cd18577">
    <property type="entry name" value="ABC_6TM_Pgp_ABCB1_D1_like"/>
    <property type="match status" value="1"/>
</dbReference>
<dbReference type="EMBL" id="JAVRRJ010000001">
    <property type="protein sequence ID" value="KAK5089848.1"/>
    <property type="molecule type" value="Genomic_DNA"/>
</dbReference>
<comment type="subcellular location">
    <subcellularLocation>
        <location evidence="1">Cell membrane</location>
        <topology evidence="1">Multi-pass membrane protein</topology>
    </subcellularLocation>
</comment>
<dbReference type="PANTHER" id="PTHR43394:SF27">
    <property type="entry name" value="ATP-DEPENDENT TRANSLOCASE ABCB1-LIKE"/>
    <property type="match status" value="1"/>
</dbReference>
<feature type="transmembrane region" description="Helical" evidence="11">
    <location>
        <begin position="854"/>
        <end position="877"/>
    </location>
</feature>
<feature type="transmembrane region" description="Helical" evidence="11">
    <location>
        <begin position="1037"/>
        <end position="1057"/>
    </location>
</feature>
<dbReference type="CDD" id="cd03249">
    <property type="entry name" value="ABC_MTABC3_MDL1_MDL2"/>
    <property type="match status" value="2"/>
</dbReference>